<keyword evidence="3" id="KW-1185">Reference proteome</keyword>
<dbReference type="RefSeq" id="WP_125477876.1">
    <property type="nucleotide sequence ID" value="NZ_FCOL02000386.1"/>
</dbReference>
<dbReference type="OrthoDB" id="9036076at2"/>
<feature type="compositionally biased region" description="Basic residues" evidence="1">
    <location>
        <begin position="1"/>
        <end position="15"/>
    </location>
</feature>
<evidence type="ECO:0000256" key="1">
    <source>
        <dbReference type="SAM" id="MobiDB-lite"/>
    </source>
</evidence>
<sequence>MPTTKKRKPAKRPRTNSKTQFLPMPQRDSDAMCLQSRLAFEGMRGQRATSREVKTVAQAVLLTSFMTEAGHGLLDLSFVKEVEREVLALLDRGKATGDWTVPETLLEPLPSVINKHDRQLREVRLGVVKAAVERLERMIVSAIAQQAQEGL</sequence>
<organism evidence="2 3">
    <name type="scientific">Caballeronia terrestris</name>
    <dbReference type="NCBI Taxonomy" id="1226301"/>
    <lineage>
        <taxon>Bacteria</taxon>
        <taxon>Pseudomonadati</taxon>
        <taxon>Pseudomonadota</taxon>
        <taxon>Betaproteobacteria</taxon>
        <taxon>Burkholderiales</taxon>
        <taxon>Burkholderiaceae</taxon>
        <taxon>Caballeronia</taxon>
    </lineage>
</organism>
<dbReference type="Proteomes" id="UP000054925">
    <property type="component" value="Unassembled WGS sequence"/>
</dbReference>
<accession>A0A158L4C4</accession>
<protein>
    <submittedName>
        <fullName evidence="2">Fis family transcriptional regulator</fullName>
    </submittedName>
</protein>
<dbReference type="AlphaFoldDB" id="A0A158L4C4"/>
<reference evidence="2" key="1">
    <citation type="submission" date="2016-01" db="EMBL/GenBank/DDBJ databases">
        <authorList>
            <person name="Peeters C."/>
        </authorList>
    </citation>
    <scope>NUCLEOTIDE SEQUENCE [LARGE SCALE GENOMIC DNA]</scope>
    <source>
        <strain evidence="2">LMG 22937</strain>
    </source>
</reference>
<gene>
    <name evidence="2" type="ORF">AWB67_07482</name>
</gene>
<name>A0A158L4C4_9BURK</name>
<proteinExistence type="predicted"/>
<feature type="region of interest" description="Disordered" evidence="1">
    <location>
        <begin position="1"/>
        <end position="24"/>
    </location>
</feature>
<evidence type="ECO:0000313" key="2">
    <source>
        <dbReference type="EMBL" id="SAL87819.1"/>
    </source>
</evidence>
<comment type="caution">
    <text evidence="2">The sequence shown here is derived from an EMBL/GenBank/DDBJ whole genome shotgun (WGS) entry which is preliminary data.</text>
</comment>
<dbReference type="EMBL" id="FCOL02000386">
    <property type="protein sequence ID" value="SAL87819.1"/>
    <property type="molecule type" value="Genomic_DNA"/>
</dbReference>
<evidence type="ECO:0000313" key="3">
    <source>
        <dbReference type="Proteomes" id="UP000054925"/>
    </source>
</evidence>